<feature type="non-terminal residue" evidence="2">
    <location>
        <position position="41"/>
    </location>
</feature>
<proteinExistence type="predicted"/>
<gene>
    <name evidence="2" type="ORF">AVDCRST_MAG73-4227</name>
</gene>
<reference evidence="2" key="1">
    <citation type="submission" date="2020-02" db="EMBL/GenBank/DDBJ databases">
        <authorList>
            <person name="Meier V. D."/>
        </authorList>
    </citation>
    <scope>NUCLEOTIDE SEQUENCE</scope>
    <source>
        <strain evidence="2">AVDCRST_MAG73</strain>
    </source>
</reference>
<dbReference type="AlphaFoldDB" id="A0A6J4V5K5"/>
<sequence length="41" mass="4972">GRRRAGLHSDQRLRRVGPDDGHHWVRRRQLPVQRRPAPRRL</sequence>
<name>A0A6J4V5K5_9BACT</name>
<protein>
    <submittedName>
        <fullName evidence="2">Uncharacterized protein</fullName>
    </submittedName>
</protein>
<feature type="non-terminal residue" evidence="2">
    <location>
        <position position="1"/>
    </location>
</feature>
<accession>A0A6J4V5K5</accession>
<evidence type="ECO:0000313" key="2">
    <source>
        <dbReference type="EMBL" id="CAA9567056.1"/>
    </source>
</evidence>
<dbReference type="EMBL" id="CADCWE010000272">
    <property type="protein sequence ID" value="CAA9567056.1"/>
    <property type="molecule type" value="Genomic_DNA"/>
</dbReference>
<feature type="region of interest" description="Disordered" evidence="1">
    <location>
        <begin position="1"/>
        <end position="41"/>
    </location>
</feature>
<evidence type="ECO:0000256" key="1">
    <source>
        <dbReference type="SAM" id="MobiDB-lite"/>
    </source>
</evidence>
<feature type="compositionally biased region" description="Basic and acidic residues" evidence="1">
    <location>
        <begin position="7"/>
        <end position="23"/>
    </location>
</feature>
<organism evidence="2">
    <name type="scientific">uncultured Thermomicrobiales bacterium</name>
    <dbReference type="NCBI Taxonomy" id="1645740"/>
    <lineage>
        <taxon>Bacteria</taxon>
        <taxon>Pseudomonadati</taxon>
        <taxon>Thermomicrobiota</taxon>
        <taxon>Thermomicrobia</taxon>
        <taxon>Thermomicrobiales</taxon>
        <taxon>environmental samples</taxon>
    </lineage>
</organism>